<feature type="compositionally biased region" description="Low complexity" evidence="1">
    <location>
        <begin position="16"/>
        <end position="28"/>
    </location>
</feature>
<evidence type="ECO:0000313" key="3">
    <source>
        <dbReference type="Proteomes" id="UP000887116"/>
    </source>
</evidence>
<reference evidence="2" key="1">
    <citation type="submission" date="2020-07" db="EMBL/GenBank/DDBJ databases">
        <title>Multicomponent nature underlies the extraordinary mechanical properties of spider dragline silk.</title>
        <authorList>
            <person name="Kono N."/>
            <person name="Nakamura H."/>
            <person name="Mori M."/>
            <person name="Yoshida Y."/>
            <person name="Ohtoshi R."/>
            <person name="Malay A.D."/>
            <person name="Moran D.A.P."/>
            <person name="Tomita M."/>
            <person name="Numata K."/>
            <person name="Arakawa K."/>
        </authorList>
    </citation>
    <scope>NUCLEOTIDE SEQUENCE</scope>
</reference>
<organism evidence="2 3">
    <name type="scientific">Trichonephila clavata</name>
    <name type="common">Joro spider</name>
    <name type="synonym">Nephila clavata</name>
    <dbReference type="NCBI Taxonomy" id="2740835"/>
    <lineage>
        <taxon>Eukaryota</taxon>
        <taxon>Metazoa</taxon>
        <taxon>Ecdysozoa</taxon>
        <taxon>Arthropoda</taxon>
        <taxon>Chelicerata</taxon>
        <taxon>Arachnida</taxon>
        <taxon>Araneae</taxon>
        <taxon>Araneomorphae</taxon>
        <taxon>Entelegynae</taxon>
        <taxon>Araneoidea</taxon>
        <taxon>Nephilidae</taxon>
        <taxon>Trichonephila</taxon>
    </lineage>
</organism>
<feature type="non-terminal residue" evidence="2">
    <location>
        <position position="36"/>
    </location>
</feature>
<dbReference type="Proteomes" id="UP000887116">
    <property type="component" value="Unassembled WGS sequence"/>
</dbReference>
<feature type="region of interest" description="Disordered" evidence="1">
    <location>
        <begin position="16"/>
        <end position="36"/>
    </location>
</feature>
<protein>
    <submittedName>
        <fullName evidence="2">Uncharacterized protein</fullName>
    </submittedName>
</protein>
<accession>A0A8X6FS39</accession>
<gene>
    <name evidence="2" type="ORF">TNCT_329731</name>
</gene>
<evidence type="ECO:0000256" key="1">
    <source>
        <dbReference type="SAM" id="MobiDB-lite"/>
    </source>
</evidence>
<name>A0A8X6FS39_TRICU</name>
<sequence>MLRLCAGDAGNNVVNNGGAMEEGGVNNAVNTMEDAG</sequence>
<evidence type="ECO:0000313" key="2">
    <source>
        <dbReference type="EMBL" id="GFQ65953.1"/>
    </source>
</evidence>
<proteinExistence type="predicted"/>
<keyword evidence="3" id="KW-1185">Reference proteome</keyword>
<comment type="caution">
    <text evidence="2">The sequence shown here is derived from an EMBL/GenBank/DDBJ whole genome shotgun (WGS) entry which is preliminary data.</text>
</comment>
<dbReference type="EMBL" id="BMAO01010257">
    <property type="protein sequence ID" value="GFQ65953.1"/>
    <property type="molecule type" value="Genomic_DNA"/>
</dbReference>
<dbReference type="AlphaFoldDB" id="A0A8X6FS39"/>